<keyword evidence="2" id="KW-0413">Isomerase</keyword>
<evidence type="ECO:0000313" key="3">
    <source>
        <dbReference type="Proteomes" id="UP001172645"/>
    </source>
</evidence>
<dbReference type="RefSeq" id="WP_285870905.1">
    <property type="nucleotide sequence ID" value="NZ_JARFYM010000021.1"/>
</dbReference>
<keyword evidence="3" id="KW-1185">Reference proteome</keyword>
<feature type="domain" description="Xylose isomerase-like TIM barrel" evidence="1">
    <location>
        <begin position="22"/>
        <end position="250"/>
    </location>
</feature>
<dbReference type="GO" id="GO:0016853">
    <property type="term" value="F:isomerase activity"/>
    <property type="evidence" value="ECO:0007669"/>
    <property type="project" value="UniProtKB-KW"/>
</dbReference>
<dbReference type="SUPFAM" id="SSF51658">
    <property type="entry name" value="Xylose isomerase-like"/>
    <property type="match status" value="1"/>
</dbReference>
<comment type="caution">
    <text evidence="2">The sequence shown here is derived from an EMBL/GenBank/DDBJ whole genome shotgun (WGS) entry which is preliminary data.</text>
</comment>
<dbReference type="InterPro" id="IPR013022">
    <property type="entry name" value="Xyl_isomerase-like_TIM-brl"/>
</dbReference>
<dbReference type="EMBL" id="JARFYM010000021">
    <property type="protein sequence ID" value="MDL2401662.1"/>
    <property type="molecule type" value="Genomic_DNA"/>
</dbReference>
<name>A0ABT7JZB8_9HYPH</name>
<proteinExistence type="predicted"/>
<reference evidence="2" key="1">
    <citation type="submission" date="2023-06" db="EMBL/GenBank/DDBJ databases">
        <title>Phylogenetic Diversity of Rhizobium strains.</title>
        <authorList>
            <person name="Moura F.T."/>
            <person name="Helene L.C.F."/>
            <person name="Hungria M."/>
        </authorList>
    </citation>
    <scope>NUCLEOTIDE SEQUENCE</scope>
    <source>
        <strain evidence="2">CCGE526</strain>
    </source>
</reference>
<dbReference type="InterPro" id="IPR036237">
    <property type="entry name" value="Xyl_isomerase-like_sf"/>
</dbReference>
<dbReference type="Proteomes" id="UP001172645">
    <property type="component" value="Unassembled WGS sequence"/>
</dbReference>
<evidence type="ECO:0000259" key="1">
    <source>
        <dbReference type="Pfam" id="PF01261"/>
    </source>
</evidence>
<accession>A0ABT7JZB8</accession>
<dbReference type="Pfam" id="PF01261">
    <property type="entry name" value="AP_endonuc_2"/>
    <property type="match status" value="1"/>
</dbReference>
<evidence type="ECO:0000313" key="2">
    <source>
        <dbReference type="EMBL" id="MDL2401662.1"/>
    </source>
</evidence>
<dbReference type="Gene3D" id="3.20.20.150">
    <property type="entry name" value="Divalent-metal-dependent TIM barrel enzymes"/>
    <property type="match status" value="1"/>
</dbReference>
<protein>
    <submittedName>
        <fullName evidence="2">Sugar phosphate isomerase/epimerase</fullName>
    </submittedName>
</protein>
<sequence>MPPILSIQLYSLRNLGGLDAQLDAATQAGFTAVETIGSHLNDPKALKAALERRQLRAPSGHVGMTMLRSELQRTADAAIEAGISQLFMPALPPEERGGDADAWRRVGAELGEMAVRLKERGIELGYHNHNWEMTPFENGEYPLDCLFKGADGSPLTWQADIAWIARGGEEPKTWLAKYAPLLVSAHVKDQAPAGQNEDEDGWCDVGAGILPWRELWETAHSHGARLMVVEHDNPKDPAGFAARSFAYLKELR</sequence>
<organism evidence="2 3">
    <name type="scientific">Rhizobium mayense</name>
    <dbReference type="NCBI Taxonomy" id="1312184"/>
    <lineage>
        <taxon>Bacteria</taxon>
        <taxon>Pseudomonadati</taxon>
        <taxon>Pseudomonadota</taxon>
        <taxon>Alphaproteobacteria</taxon>
        <taxon>Hyphomicrobiales</taxon>
        <taxon>Rhizobiaceae</taxon>
        <taxon>Rhizobium/Agrobacterium group</taxon>
        <taxon>Rhizobium</taxon>
    </lineage>
</organism>
<dbReference type="InterPro" id="IPR050312">
    <property type="entry name" value="IolE/XylAMocC-like"/>
</dbReference>
<dbReference type="PANTHER" id="PTHR12110:SF41">
    <property type="entry name" value="INOSOSE DEHYDRATASE"/>
    <property type="match status" value="1"/>
</dbReference>
<dbReference type="PANTHER" id="PTHR12110">
    <property type="entry name" value="HYDROXYPYRUVATE ISOMERASE"/>
    <property type="match status" value="1"/>
</dbReference>
<gene>
    <name evidence="2" type="ORF">PY649_22395</name>
</gene>